<evidence type="ECO:0008006" key="3">
    <source>
        <dbReference type="Google" id="ProtNLM"/>
    </source>
</evidence>
<evidence type="ECO:0000313" key="1">
    <source>
        <dbReference type="EMBL" id="GBF05245.1"/>
    </source>
</evidence>
<accession>A0A2I9DX63</accession>
<evidence type="ECO:0000313" key="2">
    <source>
        <dbReference type="Proteomes" id="UP000236569"/>
    </source>
</evidence>
<proteinExistence type="predicted"/>
<reference evidence="2" key="1">
    <citation type="submission" date="2018-01" db="EMBL/GenBank/DDBJ databases">
        <title>Draft Genome Sequence of the Radioresistant Bacterium Deinococcus aerius TR0125, Isolated from the Higher Atmosphere above Japan.</title>
        <authorList>
            <person name="Satoh K."/>
            <person name="Arai H."/>
            <person name="Sanzen T."/>
            <person name="Kawaguchi Y."/>
            <person name="Hayashi H."/>
            <person name="Yokobori S."/>
            <person name="Yamagishi A."/>
            <person name="Oono Y."/>
            <person name="Narumi I."/>
        </authorList>
    </citation>
    <scope>NUCLEOTIDE SEQUENCE [LARGE SCALE GENOMIC DNA]</scope>
    <source>
        <strain evidence="2">TR0125</strain>
    </source>
</reference>
<dbReference type="InterPro" id="IPR028228">
    <property type="entry name" value="Imm53"/>
</dbReference>
<gene>
    <name evidence="1" type="ORF">DAERI_040005</name>
</gene>
<protein>
    <recommendedName>
        <fullName evidence="3">Rhodanese-related sulfurtransferase</fullName>
    </recommendedName>
</protein>
<dbReference type="AlphaFoldDB" id="A0A2I9DX63"/>
<organism evidence="1 2">
    <name type="scientific">Deinococcus aerius</name>
    <dbReference type="NCBI Taxonomy" id="200253"/>
    <lineage>
        <taxon>Bacteria</taxon>
        <taxon>Thermotogati</taxon>
        <taxon>Deinococcota</taxon>
        <taxon>Deinococci</taxon>
        <taxon>Deinococcales</taxon>
        <taxon>Deinococcaceae</taxon>
        <taxon>Deinococcus</taxon>
    </lineage>
</organism>
<keyword evidence="2" id="KW-1185">Reference proteome</keyword>
<dbReference type="EMBL" id="BFAG01000004">
    <property type="protein sequence ID" value="GBF05245.1"/>
    <property type="molecule type" value="Genomic_DNA"/>
</dbReference>
<comment type="caution">
    <text evidence="1">The sequence shown here is derived from an EMBL/GenBank/DDBJ whole genome shotgun (WGS) entry which is preliminary data.</text>
</comment>
<sequence length="125" mass="14405">MTRRARIQEMLDSPDPLKWLQGWYYAMCDGDWEHGFGPRISCLDNPDWSLEVVLSGTGLDKLSFERVFIERHEHDWIACWVENNSFHGAGGPLNLGELIAVFRAWAEPVLEIKDSPWADMIEGEE</sequence>
<dbReference type="Proteomes" id="UP000236569">
    <property type="component" value="Unassembled WGS sequence"/>
</dbReference>
<name>A0A2I9DX63_9DEIO</name>
<dbReference type="Pfam" id="PF15580">
    <property type="entry name" value="Imm53"/>
    <property type="match status" value="1"/>
</dbReference>